<sequence length="158" mass="17941">MPAKQNNISELALELGLAMSEMKSRLRQKIQTIVNEYDPDLSFELIEILGLLSRNNGINQQEIGNKVSKDKSSITYLINSLVKKDLVERVADKKDRRNKQIFLTPKGKQIVETVYPWALDLYKKAADGIDEKEISKALLLVKKMTANLEESALKHDTI</sequence>
<dbReference type="InterPro" id="IPR036390">
    <property type="entry name" value="WH_DNA-bd_sf"/>
</dbReference>
<dbReference type="Pfam" id="PF01047">
    <property type="entry name" value="MarR"/>
    <property type="match status" value="1"/>
</dbReference>
<keyword evidence="1" id="KW-0805">Transcription regulation</keyword>
<name>A0A411DHL2_CHRID</name>
<dbReference type="PANTHER" id="PTHR33164">
    <property type="entry name" value="TRANSCRIPTIONAL REGULATOR, MARR FAMILY"/>
    <property type="match status" value="1"/>
</dbReference>
<feature type="domain" description="HTH marR-type" evidence="4">
    <location>
        <begin position="12"/>
        <end position="146"/>
    </location>
</feature>
<keyword evidence="2" id="KW-0238">DNA-binding</keyword>
<reference evidence="5" key="1">
    <citation type="submission" date="2019-01" db="EMBL/GenBank/DDBJ databases">
        <title>Whole Genome Sequencing for Putative Detection of Antimicrobial Resistance and Potential Virulence Factors in Chryseobacterium indologenes isolated from Nile Tilapia in Tanzania.</title>
        <authorList>
            <person name="Mwega E."/>
            <person name="Mutoloki S."/>
            <person name="Mugimba K."/>
            <person name="Colquhoun D."/>
            <person name="Mdegela R."/>
            <person name="Evensen O."/>
            <person name="Wasteson Y."/>
        </authorList>
    </citation>
    <scope>NUCLEOTIDE SEQUENCE [LARGE SCALE GENOMIC DNA]</scope>
    <source>
        <strain evidence="5">StR 01</strain>
    </source>
</reference>
<dbReference type="PROSITE" id="PS50995">
    <property type="entry name" value="HTH_MARR_2"/>
    <property type="match status" value="1"/>
</dbReference>
<dbReference type="PANTHER" id="PTHR33164:SF64">
    <property type="entry name" value="TRANSCRIPTIONAL REGULATOR SLYA"/>
    <property type="match status" value="1"/>
</dbReference>
<dbReference type="PRINTS" id="PR00598">
    <property type="entry name" value="HTHMARR"/>
</dbReference>
<evidence type="ECO:0000256" key="1">
    <source>
        <dbReference type="ARBA" id="ARBA00023015"/>
    </source>
</evidence>
<dbReference type="GO" id="GO:0006950">
    <property type="term" value="P:response to stress"/>
    <property type="evidence" value="ECO:0007669"/>
    <property type="project" value="TreeGrafter"/>
</dbReference>
<gene>
    <name evidence="5" type="ORF">EU348_01070</name>
</gene>
<accession>A0A411DHL2</accession>
<dbReference type="AlphaFoldDB" id="A0A411DHL2"/>
<evidence type="ECO:0000259" key="4">
    <source>
        <dbReference type="PROSITE" id="PS50995"/>
    </source>
</evidence>
<dbReference type="GO" id="GO:0003677">
    <property type="term" value="F:DNA binding"/>
    <property type="evidence" value="ECO:0007669"/>
    <property type="project" value="UniProtKB-KW"/>
</dbReference>
<dbReference type="InterPro" id="IPR036388">
    <property type="entry name" value="WH-like_DNA-bd_sf"/>
</dbReference>
<dbReference type="InterPro" id="IPR000835">
    <property type="entry name" value="HTH_MarR-typ"/>
</dbReference>
<dbReference type="SMART" id="SM00347">
    <property type="entry name" value="HTH_MARR"/>
    <property type="match status" value="1"/>
</dbReference>
<evidence type="ECO:0000256" key="3">
    <source>
        <dbReference type="ARBA" id="ARBA00023163"/>
    </source>
</evidence>
<dbReference type="GO" id="GO:0003700">
    <property type="term" value="F:DNA-binding transcription factor activity"/>
    <property type="evidence" value="ECO:0007669"/>
    <property type="project" value="InterPro"/>
</dbReference>
<keyword evidence="3" id="KW-0804">Transcription</keyword>
<dbReference type="PROSITE" id="PS01117">
    <property type="entry name" value="HTH_MARR_1"/>
    <property type="match status" value="1"/>
</dbReference>
<dbReference type="SUPFAM" id="SSF46785">
    <property type="entry name" value="Winged helix' DNA-binding domain"/>
    <property type="match status" value="1"/>
</dbReference>
<organism evidence="5">
    <name type="scientific">Chryseobacterium indologenes</name>
    <name type="common">Flavobacterium indologenes</name>
    <dbReference type="NCBI Taxonomy" id="253"/>
    <lineage>
        <taxon>Bacteria</taxon>
        <taxon>Pseudomonadati</taxon>
        <taxon>Bacteroidota</taxon>
        <taxon>Flavobacteriia</taxon>
        <taxon>Flavobacteriales</taxon>
        <taxon>Weeksellaceae</taxon>
        <taxon>Chryseobacterium group</taxon>
        <taxon>Chryseobacterium</taxon>
    </lineage>
</organism>
<proteinExistence type="predicted"/>
<evidence type="ECO:0000313" key="5">
    <source>
        <dbReference type="EMBL" id="QBA19830.1"/>
    </source>
</evidence>
<dbReference type="InterPro" id="IPR023187">
    <property type="entry name" value="Tscrpt_reg_MarR-type_CS"/>
</dbReference>
<dbReference type="InterPro" id="IPR039422">
    <property type="entry name" value="MarR/SlyA-like"/>
</dbReference>
<dbReference type="EMBL" id="CP035532">
    <property type="protein sequence ID" value="QBA19830.1"/>
    <property type="molecule type" value="Genomic_DNA"/>
</dbReference>
<evidence type="ECO:0000256" key="2">
    <source>
        <dbReference type="ARBA" id="ARBA00023125"/>
    </source>
</evidence>
<protein>
    <submittedName>
        <fullName evidence="5">MarR family transcriptional regulator</fullName>
    </submittedName>
</protein>
<dbReference type="Gene3D" id="1.10.10.10">
    <property type="entry name" value="Winged helix-like DNA-binding domain superfamily/Winged helix DNA-binding domain"/>
    <property type="match status" value="1"/>
</dbReference>